<reference evidence="2 3" key="1">
    <citation type="submission" date="2023-05" db="EMBL/GenBank/DDBJ databases">
        <title>Comparative genomics reveals the evidence of polycyclic aromatic hydrocarbons degradation in moderately halophilic genus Pontibacillus.</title>
        <authorList>
            <person name="Yang H."/>
            <person name="Qian Z."/>
        </authorList>
    </citation>
    <scope>NUCLEOTIDE SEQUENCE [LARGE SCALE GENOMIC DNA]</scope>
    <source>
        <strain evidence="3">HN14</strain>
    </source>
</reference>
<dbReference type="Proteomes" id="UP001236652">
    <property type="component" value="Chromosome"/>
</dbReference>
<feature type="transmembrane region" description="Helical" evidence="1">
    <location>
        <begin position="31"/>
        <end position="49"/>
    </location>
</feature>
<name>A0ABY8V4N3_9BACI</name>
<accession>A0ABY8V4N3</accession>
<sequence length="83" mass="10004">MSRKYWFLYNILFIFWSGYLLVIHISKKDHWMFQVILFGLFLVVITQLLKRYHISKKESLPHVILSFALITGGHMLYSWITVL</sequence>
<keyword evidence="1" id="KW-0812">Transmembrane</keyword>
<organism evidence="2 3">
    <name type="scientific">Pontibacillus chungwhensis</name>
    <dbReference type="NCBI Taxonomy" id="265426"/>
    <lineage>
        <taxon>Bacteria</taxon>
        <taxon>Bacillati</taxon>
        <taxon>Bacillota</taxon>
        <taxon>Bacilli</taxon>
        <taxon>Bacillales</taxon>
        <taxon>Bacillaceae</taxon>
        <taxon>Pontibacillus</taxon>
    </lineage>
</organism>
<keyword evidence="1" id="KW-1133">Transmembrane helix</keyword>
<proteinExistence type="predicted"/>
<dbReference type="EMBL" id="CP126446">
    <property type="protein sequence ID" value="WIF99809.1"/>
    <property type="molecule type" value="Genomic_DNA"/>
</dbReference>
<protein>
    <submittedName>
        <fullName evidence="2">Uncharacterized protein</fullName>
    </submittedName>
</protein>
<evidence type="ECO:0000256" key="1">
    <source>
        <dbReference type="SAM" id="Phobius"/>
    </source>
</evidence>
<keyword evidence="3" id="KW-1185">Reference proteome</keyword>
<dbReference type="RefSeq" id="WP_231416200.1">
    <property type="nucleotide sequence ID" value="NZ_CP126446.1"/>
</dbReference>
<feature type="transmembrane region" description="Helical" evidence="1">
    <location>
        <begin position="7"/>
        <end position="25"/>
    </location>
</feature>
<evidence type="ECO:0000313" key="3">
    <source>
        <dbReference type="Proteomes" id="UP001236652"/>
    </source>
</evidence>
<evidence type="ECO:0000313" key="2">
    <source>
        <dbReference type="EMBL" id="WIF99809.1"/>
    </source>
</evidence>
<feature type="transmembrane region" description="Helical" evidence="1">
    <location>
        <begin position="61"/>
        <end position="80"/>
    </location>
</feature>
<gene>
    <name evidence="2" type="ORF">QNI29_09165</name>
</gene>
<keyword evidence="1" id="KW-0472">Membrane</keyword>